<gene>
    <name evidence="1" type="ORF">ENW83_03565</name>
</gene>
<protein>
    <submittedName>
        <fullName evidence="1">Uncharacterized protein</fullName>
    </submittedName>
</protein>
<dbReference type="EMBL" id="DTLS01000098">
    <property type="protein sequence ID" value="HGZ60268.1"/>
    <property type="molecule type" value="Genomic_DNA"/>
</dbReference>
<evidence type="ECO:0000313" key="1">
    <source>
        <dbReference type="EMBL" id="HGZ60268.1"/>
    </source>
</evidence>
<dbReference type="AlphaFoldDB" id="A0A7J3SM69"/>
<sequence length="152" mass="17271">MNRDKMLELKKFLEDEISKKKRELEYLEFLLAYIEGALGKAPERDAAMKEENIMEVRSGKETIALILRTANGVKARLLFEVKNSPEILSEVKRQVEIIDENARVSVAEDKNYIREISVESKSLTPVIMSGIAEALKLLTLDIYNQKGTRSVA</sequence>
<comment type="caution">
    <text evidence="1">The sequence shown here is derived from an EMBL/GenBank/DDBJ whole genome shotgun (WGS) entry which is preliminary data.</text>
</comment>
<reference evidence="1" key="1">
    <citation type="journal article" date="2020" name="mSystems">
        <title>Genome- and Community-Level Interaction Insights into Carbon Utilization and Element Cycling Functions of Hydrothermarchaeota in Hydrothermal Sediment.</title>
        <authorList>
            <person name="Zhou Z."/>
            <person name="Liu Y."/>
            <person name="Xu W."/>
            <person name="Pan J."/>
            <person name="Luo Z.H."/>
            <person name="Li M."/>
        </authorList>
    </citation>
    <scope>NUCLEOTIDE SEQUENCE [LARGE SCALE GENOMIC DNA]</scope>
    <source>
        <strain evidence="1">SpSt-885</strain>
    </source>
</reference>
<organism evidence="1">
    <name type="scientific">Fervidicoccus fontis</name>
    <dbReference type="NCBI Taxonomy" id="683846"/>
    <lineage>
        <taxon>Archaea</taxon>
        <taxon>Thermoproteota</taxon>
        <taxon>Thermoprotei</taxon>
        <taxon>Fervidicoccales</taxon>
        <taxon>Fervidicoccaceae</taxon>
        <taxon>Fervidicoccus</taxon>
    </lineage>
</organism>
<name>A0A7J3SM69_9CREN</name>
<accession>A0A7J3SM69</accession>
<proteinExistence type="predicted"/>